<accession>A0A183LVC6</accession>
<dbReference type="Proteomes" id="UP000277204">
    <property type="component" value="Unassembled WGS sequence"/>
</dbReference>
<gene>
    <name evidence="1" type="ORF">SMRZ_LOCUS7751</name>
</gene>
<reference evidence="1 2" key="1">
    <citation type="submission" date="2018-11" db="EMBL/GenBank/DDBJ databases">
        <authorList>
            <consortium name="Pathogen Informatics"/>
        </authorList>
    </citation>
    <scope>NUCLEOTIDE SEQUENCE [LARGE SCALE GENOMIC DNA]</scope>
    <source>
        <strain evidence="1 2">Zambia</strain>
    </source>
</reference>
<dbReference type="EMBL" id="UZAI01003198">
    <property type="protein sequence ID" value="VDO77922.1"/>
    <property type="molecule type" value="Genomic_DNA"/>
</dbReference>
<proteinExistence type="predicted"/>
<protein>
    <submittedName>
        <fullName evidence="1">Uncharacterized protein</fullName>
    </submittedName>
</protein>
<sequence length="81" mass="9207">MVVGVSQQETLDLGYMLLDSRQKGVPVILTDSISFHPALQSGTLQLTYPGTRLTFYKTEMYLQLIEHVFIPSSRKKFHSAF</sequence>
<organism evidence="1 2">
    <name type="scientific">Schistosoma margrebowiei</name>
    <dbReference type="NCBI Taxonomy" id="48269"/>
    <lineage>
        <taxon>Eukaryota</taxon>
        <taxon>Metazoa</taxon>
        <taxon>Spiralia</taxon>
        <taxon>Lophotrochozoa</taxon>
        <taxon>Platyhelminthes</taxon>
        <taxon>Trematoda</taxon>
        <taxon>Digenea</taxon>
        <taxon>Strigeidida</taxon>
        <taxon>Schistosomatoidea</taxon>
        <taxon>Schistosomatidae</taxon>
        <taxon>Schistosoma</taxon>
    </lineage>
</organism>
<name>A0A183LVC6_9TREM</name>
<keyword evidence="2" id="KW-1185">Reference proteome</keyword>
<evidence type="ECO:0000313" key="1">
    <source>
        <dbReference type="EMBL" id="VDO77922.1"/>
    </source>
</evidence>
<dbReference type="AlphaFoldDB" id="A0A183LVC6"/>
<evidence type="ECO:0000313" key="2">
    <source>
        <dbReference type="Proteomes" id="UP000277204"/>
    </source>
</evidence>